<keyword evidence="1" id="KW-0812">Transmembrane</keyword>
<feature type="transmembrane region" description="Helical" evidence="1">
    <location>
        <begin position="281"/>
        <end position="307"/>
    </location>
</feature>
<dbReference type="InterPro" id="IPR029044">
    <property type="entry name" value="Nucleotide-diphossugar_trans"/>
</dbReference>
<dbReference type="Proteomes" id="UP000248326">
    <property type="component" value="Unassembled WGS sequence"/>
</dbReference>
<feature type="domain" description="Glycosyltransferase 2-like" evidence="2">
    <location>
        <begin position="31"/>
        <end position="176"/>
    </location>
</feature>
<dbReference type="RefSeq" id="WP_110885221.1">
    <property type="nucleotide sequence ID" value="NZ_QJSX01000002.1"/>
</dbReference>
<dbReference type="SUPFAM" id="SSF53448">
    <property type="entry name" value="Nucleotide-diphospho-sugar transferases"/>
    <property type="match status" value="1"/>
</dbReference>
<dbReference type="OrthoDB" id="396512at2"/>
<evidence type="ECO:0000259" key="2">
    <source>
        <dbReference type="Pfam" id="PF00535"/>
    </source>
</evidence>
<evidence type="ECO:0000313" key="3">
    <source>
        <dbReference type="EMBL" id="PYE55651.1"/>
    </source>
</evidence>
<reference evidence="3 4" key="1">
    <citation type="submission" date="2018-06" db="EMBL/GenBank/DDBJ databases">
        <title>Genomic Encyclopedia of Type Strains, Phase IV (KMG-IV): sequencing the most valuable type-strain genomes for metagenomic binning, comparative biology and taxonomic classification.</title>
        <authorList>
            <person name="Goeker M."/>
        </authorList>
    </citation>
    <scope>NUCLEOTIDE SEQUENCE [LARGE SCALE GENOMIC DNA]</scope>
    <source>
        <strain evidence="3 4">DSM 18048</strain>
    </source>
</reference>
<accession>A0A318S8X9</accession>
<name>A0A318S8X9_9DEIO</name>
<dbReference type="AlphaFoldDB" id="A0A318S8X9"/>
<keyword evidence="3" id="KW-0808">Transferase</keyword>
<gene>
    <name evidence="3" type="ORF">DES52_10214</name>
</gene>
<dbReference type="GO" id="GO:0016740">
    <property type="term" value="F:transferase activity"/>
    <property type="evidence" value="ECO:0007669"/>
    <property type="project" value="UniProtKB-KW"/>
</dbReference>
<dbReference type="EMBL" id="QJSX01000002">
    <property type="protein sequence ID" value="PYE55651.1"/>
    <property type="molecule type" value="Genomic_DNA"/>
</dbReference>
<sequence>MTVATSLLLTTDSYLADLENSDIFDCTGVVAIIPAYNEERFIASVVLTTKEYAQYVIVVDDGSSDRTAILAEQAGATVVRHGVNKGKAQALNSGFNAAKALLPRAIVCLDGDTQHDPKDIPTLVQPIFSGEADVVVGSRFLDVKSKIPAWRQVGQHALTLTTNVTSGVWVTDSQSGYRAFSPNALESLSFRTQGLSVESEMQFLFKNSGLVVKEAPIHVHYLDGNKRNPVVHGLQVLDAMLSLVARRRPIAFFCFPGFVLMITGLLLGMRILQIQQATQQFAVGSAILMAILLLGGAVAAVTGILLYSLQKLADRMHEDVVHTLEQRSLLAQK</sequence>
<dbReference type="PANTHER" id="PTHR48090">
    <property type="entry name" value="UNDECAPRENYL-PHOSPHATE 4-DEOXY-4-FORMAMIDO-L-ARABINOSE TRANSFERASE-RELATED"/>
    <property type="match status" value="1"/>
</dbReference>
<proteinExistence type="predicted"/>
<dbReference type="Pfam" id="PF00535">
    <property type="entry name" value="Glycos_transf_2"/>
    <property type="match status" value="1"/>
</dbReference>
<evidence type="ECO:0000313" key="4">
    <source>
        <dbReference type="Proteomes" id="UP000248326"/>
    </source>
</evidence>
<protein>
    <submittedName>
        <fullName evidence="3">Glycosyl transferase family 2</fullName>
    </submittedName>
</protein>
<dbReference type="InterPro" id="IPR001173">
    <property type="entry name" value="Glyco_trans_2-like"/>
</dbReference>
<keyword evidence="1" id="KW-0472">Membrane</keyword>
<keyword evidence="4" id="KW-1185">Reference proteome</keyword>
<feature type="transmembrane region" description="Helical" evidence="1">
    <location>
        <begin position="250"/>
        <end position="269"/>
    </location>
</feature>
<evidence type="ECO:0000256" key="1">
    <source>
        <dbReference type="SAM" id="Phobius"/>
    </source>
</evidence>
<keyword evidence="1" id="KW-1133">Transmembrane helix</keyword>
<comment type="caution">
    <text evidence="3">The sequence shown here is derived from an EMBL/GenBank/DDBJ whole genome shotgun (WGS) entry which is preliminary data.</text>
</comment>
<dbReference type="PANTHER" id="PTHR48090:SF7">
    <property type="entry name" value="RFBJ PROTEIN"/>
    <property type="match status" value="1"/>
</dbReference>
<dbReference type="InterPro" id="IPR050256">
    <property type="entry name" value="Glycosyltransferase_2"/>
</dbReference>
<dbReference type="Gene3D" id="3.90.550.10">
    <property type="entry name" value="Spore Coat Polysaccharide Biosynthesis Protein SpsA, Chain A"/>
    <property type="match status" value="1"/>
</dbReference>
<dbReference type="CDD" id="cd04179">
    <property type="entry name" value="DPM_DPG-synthase_like"/>
    <property type="match status" value="1"/>
</dbReference>
<organism evidence="3 4">
    <name type="scientific">Deinococcus yavapaiensis KR-236</name>
    <dbReference type="NCBI Taxonomy" id="694435"/>
    <lineage>
        <taxon>Bacteria</taxon>
        <taxon>Thermotogati</taxon>
        <taxon>Deinococcota</taxon>
        <taxon>Deinococci</taxon>
        <taxon>Deinococcales</taxon>
        <taxon>Deinococcaceae</taxon>
        <taxon>Deinococcus</taxon>
    </lineage>
</organism>